<sequence length="66" mass="7337">MFNSGRGKDPKREVMGTVEDERLSRLLWLNYLAGSKVASEPARESIIEGVMEFVERPVGTVATQVV</sequence>
<gene>
    <name evidence="2" type="ORF">T069G_10013</name>
</gene>
<feature type="domain" description="Chalcone isomerase" evidence="1">
    <location>
        <begin position="8"/>
        <end position="47"/>
    </location>
</feature>
<comment type="caution">
    <text evidence="2">The sequence shown here is derived from an EMBL/GenBank/DDBJ whole genome shotgun (WGS) entry which is preliminary data.</text>
</comment>
<evidence type="ECO:0000313" key="2">
    <source>
        <dbReference type="EMBL" id="KAJ4856645.1"/>
    </source>
</evidence>
<dbReference type="Proteomes" id="UP001140511">
    <property type="component" value="Unassembled WGS sequence"/>
</dbReference>
<organism evidence="2 3">
    <name type="scientific">Trichoderma breve</name>
    <dbReference type="NCBI Taxonomy" id="2034170"/>
    <lineage>
        <taxon>Eukaryota</taxon>
        <taxon>Fungi</taxon>
        <taxon>Dikarya</taxon>
        <taxon>Ascomycota</taxon>
        <taxon>Pezizomycotina</taxon>
        <taxon>Sordariomycetes</taxon>
        <taxon>Hypocreomycetidae</taxon>
        <taxon>Hypocreales</taxon>
        <taxon>Hypocreaceae</taxon>
        <taxon>Trichoderma</taxon>
    </lineage>
</organism>
<dbReference type="InterPro" id="IPR016087">
    <property type="entry name" value="Chalcone_isomerase"/>
</dbReference>
<evidence type="ECO:0000259" key="1">
    <source>
        <dbReference type="Pfam" id="PF16035"/>
    </source>
</evidence>
<dbReference type="InterPro" id="IPR036298">
    <property type="entry name" value="Chalcone_isomerase_sf"/>
</dbReference>
<dbReference type="AlphaFoldDB" id="A0A9W9B5B2"/>
<protein>
    <submittedName>
        <fullName evidence="2">Chalcone isomerase like domain-containing protein</fullName>
    </submittedName>
</protein>
<dbReference type="EMBL" id="JAOPEN010000006">
    <property type="protein sequence ID" value="KAJ4856645.1"/>
    <property type="molecule type" value="Genomic_DNA"/>
</dbReference>
<name>A0A9W9B5B2_9HYPO</name>
<reference evidence="2" key="1">
    <citation type="submission" date="2022-09" db="EMBL/GenBank/DDBJ databases">
        <title>Chromosome-level assembly of Trichoderma breve T069, a fungus used in development of biopesticide product.</title>
        <authorList>
            <person name="Lin R."/>
            <person name="Liu T."/>
        </authorList>
    </citation>
    <scope>NUCLEOTIDE SEQUENCE</scope>
    <source>
        <strain evidence="2">T069</strain>
    </source>
</reference>
<evidence type="ECO:0000313" key="3">
    <source>
        <dbReference type="Proteomes" id="UP001140511"/>
    </source>
</evidence>
<keyword evidence="2" id="KW-0413">Isomerase</keyword>
<accession>A0A9W9B5B2</accession>
<keyword evidence="3" id="KW-1185">Reference proteome</keyword>
<dbReference type="GeneID" id="80871911"/>
<dbReference type="RefSeq" id="XP_056025701.1">
    <property type="nucleotide sequence ID" value="XM_056177223.1"/>
</dbReference>
<dbReference type="SUPFAM" id="SSF54626">
    <property type="entry name" value="Chalcone isomerase"/>
    <property type="match status" value="1"/>
</dbReference>
<proteinExistence type="predicted"/>
<dbReference type="GO" id="GO:0016872">
    <property type="term" value="F:intramolecular lyase activity"/>
    <property type="evidence" value="ECO:0007669"/>
    <property type="project" value="InterPro"/>
</dbReference>
<dbReference type="Pfam" id="PF16035">
    <property type="entry name" value="Chalcone_2"/>
    <property type="match status" value="1"/>
</dbReference>